<dbReference type="OMA" id="GYRFWDH"/>
<dbReference type="AlphaFoldDB" id="A7TIN3"/>
<dbReference type="KEGG" id="vpo:Kpol_1043p15"/>
<organism evidence="2">
    <name type="scientific">Vanderwaltozyma polyspora (strain ATCC 22028 / DSM 70294 / BCRC 21397 / CBS 2163 / NBRC 10782 / NRRL Y-8283 / UCD 57-17)</name>
    <name type="common">Kluyveromyces polysporus</name>
    <dbReference type="NCBI Taxonomy" id="436907"/>
    <lineage>
        <taxon>Eukaryota</taxon>
        <taxon>Fungi</taxon>
        <taxon>Dikarya</taxon>
        <taxon>Ascomycota</taxon>
        <taxon>Saccharomycotina</taxon>
        <taxon>Saccharomycetes</taxon>
        <taxon>Saccharomycetales</taxon>
        <taxon>Saccharomycetaceae</taxon>
        <taxon>Vanderwaltozyma</taxon>
    </lineage>
</organism>
<dbReference type="InParanoid" id="A7TIN3"/>
<dbReference type="GO" id="GO:0071561">
    <property type="term" value="C:nucleus-vacuole junction"/>
    <property type="evidence" value="ECO:0007669"/>
    <property type="project" value="EnsemblFungi"/>
</dbReference>
<dbReference type="HOGENOM" id="CLU_020648_0_0_1"/>
<evidence type="ECO:0000313" key="2">
    <source>
        <dbReference type="Proteomes" id="UP000000267"/>
    </source>
</evidence>
<keyword evidence="2" id="KW-1185">Reference proteome</keyword>
<sequence>MSEVESRQASRWGLWWSRSEPIEEEEEVAPESDDSYGEDEVDNIGSDATWYQTIWNKVPGFPFRANNLMLIDENIRYSDLTEEQLQFLKDESMQVIMRNCGSWCWVENLSDIKIEDTDWIKRKGTVSVYGTGSVKYPLIFENFPVESEHVGYKIFIKNSLILPSDSPLDIFHTQPWTTKFANTIKEHYNFPNEKHLYLKNATDSLLREKKILIVSVTGHLPEKYEKFSLESQRHAQYLSFKLAQSLKHDSPSNINAISFTCPLDLEETTTCFEQCTTLLKNFEDLFVDIDAVFFVGVYHSVPLVIKLASHILQNHSALGFDEDVVAGILAFESNLEGYRFWDHSSDNNSMDTEQDYSKIQQSREKQLFQGSSRQQQDNLIKIRNYRKLDSLESLSVQQNFDWILNNWKLSRVTFFGKLYDNFMTVTQKLAIDYTHPKIFRHIWCSGKYMGIDTKKPEEIELPDIHLESLKFDSEIKIPENRLFEIIFLGNLLLAINLGHTDFAPLLKLISPFFISRSYNENTMSSNIKKQIQNELRPWLMEMELKWKTTEVPTDEQLNDLPESLSTLYSFLQFTHFNNLKNPNLVKIQDDVYDDDEVYKCFIENTIKTKSPINKKHLQMSNDHSTPKSILKTLNQYDLVWKFHEFLSDFMNLKNLPKQEYPPKVNFSISTDYGFRNNSFTDPNNFERNNKESLARISKIWDSYQHWSPPTRGLKQLKEILSVLLLYSDSQKLIKDIERK</sequence>
<evidence type="ECO:0000313" key="1">
    <source>
        <dbReference type="EMBL" id="EDO17825.1"/>
    </source>
</evidence>
<dbReference type="PhylomeDB" id="A7TIN3"/>
<dbReference type="Proteomes" id="UP000000267">
    <property type="component" value="Unassembled WGS sequence"/>
</dbReference>
<dbReference type="GO" id="GO:1990816">
    <property type="term" value="C:vacuole-mitochondrion membrane contact site"/>
    <property type="evidence" value="ECO:0007669"/>
    <property type="project" value="EnsemblFungi"/>
</dbReference>
<reference evidence="1 2" key="1">
    <citation type="journal article" date="2007" name="Proc. Natl. Acad. Sci. U.S.A.">
        <title>Independent sorting-out of thousands of duplicated gene pairs in two yeast species descended from a whole-genome duplication.</title>
        <authorList>
            <person name="Scannell D.R."/>
            <person name="Frank A.C."/>
            <person name="Conant G.C."/>
            <person name="Byrne K.P."/>
            <person name="Woolfit M."/>
            <person name="Wolfe K.H."/>
        </authorList>
    </citation>
    <scope>NUCLEOTIDE SEQUENCE [LARGE SCALE GENOMIC DNA]</scope>
    <source>
        <strain evidence="2">ATCC 22028 / DSM 70294 / BCRC 21397 / CBS 2163 / NBRC 10782 / NRRL Y-8283 / UCD 57-17</strain>
    </source>
</reference>
<gene>
    <name evidence="1" type="ORF">Kpol_1043p15</name>
</gene>
<name>A7TIN3_VANPO</name>
<protein>
    <submittedName>
        <fullName evidence="1">Uncharacterized protein</fullName>
    </submittedName>
</protein>
<dbReference type="GeneID" id="5546079"/>
<proteinExistence type="predicted"/>
<dbReference type="GO" id="GO:0005778">
    <property type="term" value="C:peroxisomal membrane"/>
    <property type="evidence" value="ECO:0007669"/>
    <property type="project" value="EnsemblFungi"/>
</dbReference>
<dbReference type="FunCoup" id="A7TIN3">
    <property type="interactions" value="4"/>
</dbReference>
<dbReference type="EMBL" id="DS480397">
    <property type="protein sequence ID" value="EDO17825.1"/>
    <property type="molecule type" value="Genomic_DNA"/>
</dbReference>
<dbReference type="eggNOG" id="ENOG502QXS0">
    <property type="taxonomic scope" value="Eukaryota"/>
</dbReference>
<dbReference type="RefSeq" id="XP_001645683.1">
    <property type="nucleotide sequence ID" value="XM_001645633.1"/>
</dbReference>
<accession>A7TIN3</accession>
<dbReference type="OrthoDB" id="3972942at2759"/>
<dbReference type="GO" id="GO:0006665">
    <property type="term" value="P:sphingolipid metabolic process"/>
    <property type="evidence" value="ECO:0007669"/>
    <property type="project" value="EnsemblFungi"/>
</dbReference>